<dbReference type="Proteomes" id="UP001302978">
    <property type="component" value="Chromosome"/>
</dbReference>
<evidence type="ECO:0000313" key="8">
    <source>
        <dbReference type="Proteomes" id="UP001302978"/>
    </source>
</evidence>
<evidence type="ECO:0000256" key="2">
    <source>
        <dbReference type="ARBA" id="ARBA00022485"/>
    </source>
</evidence>
<evidence type="ECO:0000256" key="3">
    <source>
        <dbReference type="ARBA" id="ARBA00022691"/>
    </source>
</evidence>
<evidence type="ECO:0000256" key="5">
    <source>
        <dbReference type="ARBA" id="ARBA00023004"/>
    </source>
</evidence>
<dbReference type="SUPFAM" id="SSF102114">
    <property type="entry name" value="Radical SAM enzymes"/>
    <property type="match status" value="1"/>
</dbReference>
<keyword evidence="2" id="KW-0004">4Fe-4S</keyword>
<dbReference type="EMBL" id="CP131059">
    <property type="protein sequence ID" value="WNY22954.1"/>
    <property type="molecule type" value="Genomic_DNA"/>
</dbReference>
<dbReference type="InterPro" id="IPR013785">
    <property type="entry name" value="Aldolase_TIM"/>
</dbReference>
<keyword evidence="5" id="KW-0408">Iron</keyword>
<evidence type="ECO:0000256" key="4">
    <source>
        <dbReference type="ARBA" id="ARBA00022723"/>
    </source>
</evidence>
<dbReference type="SFLD" id="SFLDS00029">
    <property type="entry name" value="Radical_SAM"/>
    <property type="match status" value="1"/>
</dbReference>
<accession>A0AA96ZS24</accession>
<gene>
    <name evidence="7" type="ORF">MmiHf6_02480</name>
</gene>
<dbReference type="PIRSF" id="PIRSF000368">
    <property type="entry name" value="NrdG"/>
    <property type="match status" value="1"/>
</dbReference>
<name>A0AA96ZS24_9EURY</name>
<dbReference type="GO" id="GO:0043365">
    <property type="term" value="F:[formate-C-acetyltransferase]-activating enzyme activity"/>
    <property type="evidence" value="ECO:0007669"/>
    <property type="project" value="InterPro"/>
</dbReference>
<dbReference type="PANTHER" id="PTHR30352:SF2">
    <property type="entry name" value="ANAEROBIC RIBONUCLEOSIDE-TRIPHOSPHATE REDUCTASE-ACTIVATING PROTEIN"/>
    <property type="match status" value="1"/>
</dbReference>
<dbReference type="Gene3D" id="3.20.20.70">
    <property type="entry name" value="Aldolase class I"/>
    <property type="match status" value="1"/>
</dbReference>
<comment type="cofactor">
    <cofactor evidence="1">
        <name>[4Fe-4S] cluster</name>
        <dbReference type="ChEBI" id="CHEBI:49883"/>
    </cofactor>
</comment>
<protein>
    <submittedName>
        <fullName evidence="7">Uncharacterized protein</fullName>
    </submittedName>
</protein>
<reference evidence="7 8" key="1">
    <citation type="submission" date="2023-07" db="EMBL/GenBank/DDBJ databases">
        <title>Closed genoem sequence of Methanomicrococcus sp. Hf6.</title>
        <authorList>
            <person name="Poehlein A."/>
            <person name="Protasov E."/>
            <person name="Platt K."/>
            <person name="Reeh H."/>
            <person name="Daniel R."/>
            <person name="Brune A."/>
        </authorList>
    </citation>
    <scope>NUCLEOTIDE SEQUENCE [LARGE SCALE GENOMIC DNA]</scope>
    <source>
        <strain evidence="7 8">Hf6</strain>
    </source>
</reference>
<dbReference type="InterPro" id="IPR012837">
    <property type="entry name" value="NrdG"/>
</dbReference>
<keyword evidence="8" id="KW-1185">Reference proteome</keyword>
<dbReference type="SFLD" id="SFLDG01066">
    <property type="entry name" value="organic_radical-activating_enz"/>
    <property type="match status" value="1"/>
</dbReference>
<organism evidence="7 8">
    <name type="scientific">Methanimicrococcus hongohii</name>
    <dbReference type="NCBI Taxonomy" id="3028295"/>
    <lineage>
        <taxon>Archaea</taxon>
        <taxon>Methanobacteriati</taxon>
        <taxon>Methanobacteriota</taxon>
        <taxon>Stenosarchaea group</taxon>
        <taxon>Methanomicrobia</taxon>
        <taxon>Methanosarcinales</taxon>
        <taxon>Methanosarcinaceae</taxon>
        <taxon>Methanimicrococcus</taxon>
    </lineage>
</organism>
<dbReference type="KEGG" id="mehf:MmiHf6_02480"/>
<dbReference type="GO" id="GO:0051539">
    <property type="term" value="F:4 iron, 4 sulfur cluster binding"/>
    <property type="evidence" value="ECO:0007669"/>
    <property type="project" value="UniProtKB-KW"/>
</dbReference>
<evidence type="ECO:0000256" key="1">
    <source>
        <dbReference type="ARBA" id="ARBA00001966"/>
    </source>
</evidence>
<dbReference type="InterPro" id="IPR058240">
    <property type="entry name" value="rSAM_sf"/>
</dbReference>
<dbReference type="InterPro" id="IPR034457">
    <property type="entry name" value="Organic_radical-activating"/>
</dbReference>
<keyword evidence="3" id="KW-0949">S-adenosyl-L-methionine</keyword>
<dbReference type="GeneID" id="85194698"/>
<dbReference type="CDD" id="cd01335">
    <property type="entry name" value="Radical_SAM"/>
    <property type="match status" value="1"/>
</dbReference>
<dbReference type="InterPro" id="IPR007197">
    <property type="entry name" value="rSAM"/>
</dbReference>
<keyword evidence="4" id="KW-0479">Metal-binding</keyword>
<dbReference type="RefSeq" id="WP_316558632.1">
    <property type="nucleotide sequence ID" value="NZ_CP131059.1"/>
</dbReference>
<dbReference type="GO" id="GO:0046872">
    <property type="term" value="F:metal ion binding"/>
    <property type="evidence" value="ECO:0007669"/>
    <property type="project" value="UniProtKB-KW"/>
</dbReference>
<dbReference type="Pfam" id="PF13353">
    <property type="entry name" value="Fer4_12"/>
    <property type="match status" value="1"/>
</dbReference>
<dbReference type="AlphaFoldDB" id="A0AA96ZS24"/>
<keyword evidence="6" id="KW-0411">Iron-sulfur</keyword>
<proteinExistence type="predicted"/>
<evidence type="ECO:0000256" key="6">
    <source>
        <dbReference type="ARBA" id="ARBA00023014"/>
    </source>
</evidence>
<evidence type="ECO:0000313" key="7">
    <source>
        <dbReference type="EMBL" id="WNY22954.1"/>
    </source>
</evidence>
<dbReference type="PANTHER" id="PTHR30352">
    <property type="entry name" value="PYRUVATE FORMATE-LYASE-ACTIVATING ENZYME"/>
    <property type="match status" value="1"/>
</dbReference>
<dbReference type="GO" id="GO:0004748">
    <property type="term" value="F:ribonucleoside-diphosphate reductase activity, thioredoxin disulfide as acceptor"/>
    <property type="evidence" value="ECO:0007669"/>
    <property type="project" value="TreeGrafter"/>
</dbReference>
<sequence length="183" mass="20429">MNKILFNVAAINICTTAEGPHKRLAIWFQGCNIKCTGCCNPHFQSIEPKNIMTFEELVSLIFQSILENNIEGITYLGGEPTLQSNLSFLSESVQEMGLGVIMFTGKEISDIHPELLKGIDLVIDGKFDQNLPDQRNLIGSSNQRIIHLTERYKQDGGWFSKMRPKKVEVNVLDGGIIFSGDVL</sequence>